<name>A0A975DAJ4_9GAMM</name>
<comment type="similarity">
    <text evidence="6">Belongs to the azoreductase type 1 family.</text>
</comment>
<accession>A0A975DAJ4</accession>
<dbReference type="EC" id="1.6.5.-" evidence="6"/>
<dbReference type="Pfam" id="PF02525">
    <property type="entry name" value="Flavodoxin_2"/>
    <property type="match status" value="1"/>
</dbReference>
<feature type="binding site" evidence="6">
    <location>
        <begin position="95"/>
        <end position="98"/>
    </location>
    <ligand>
        <name>FMN</name>
        <dbReference type="ChEBI" id="CHEBI:58210"/>
    </ligand>
</feature>
<dbReference type="HAMAP" id="MF_01216">
    <property type="entry name" value="Azoreductase_type1"/>
    <property type="match status" value="1"/>
</dbReference>
<comment type="caution">
    <text evidence="6">Lacks conserved residue(s) required for the propagation of feature annotation.</text>
</comment>
<keyword evidence="4 6" id="KW-0520">NAD</keyword>
<evidence type="ECO:0000256" key="1">
    <source>
        <dbReference type="ARBA" id="ARBA00022630"/>
    </source>
</evidence>
<dbReference type="InterPro" id="IPR050104">
    <property type="entry name" value="FMN-dep_NADH:Q_OxRdtase_AzoR1"/>
</dbReference>
<evidence type="ECO:0000313" key="8">
    <source>
        <dbReference type="EMBL" id="QTH63278.1"/>
    </source>
</evidence>
<reference evidence="8" key="1">
    <citation type="submission" date="2021-03" db="EMBL/GenBank/DDBJ databases">
        <title>Description of Psychrosphaera ytuae sp. nov. isolated from deep sea sediment of South China Sea.</title>
        <authorList>
            <person name="Zhang J."/>
            <person name="Xu X.-D."/>
        </authorList>
    </citation>
    <scope>NUCLEOTIDE SEQUENCE</scope>
    <source>
        <strain evidence="8">MTZ26</strain>
    </source>
</reference>
<dbReference type="RefSeq" id="WP_208831335.1">
    <property type="nucleotide sequence ID" value="NZ_CP072110.1"/>
</dbReference>
<dbReference type="Gene3D" id="3.40.50.360">
    <property type="match status" value="1"/>
</dbReference>
<dbReference type="GO" id="GO:0016655">
    <property type="term" value="F:oxidoreductase activity, acting on NAD(P)H, quinone or similar compound as acceptor"/>
    <property type="evidence" value="ECO:0007669"/>
    <property type="project" value="InterPro"/>
</dbReference>
<sequence>MKKLLVLNSSLNGTEGNSNQLASEIVTHLTGKFDLSVVERDLAKDALPHLTQEELGAWMTDETERTDQQAQLAKLSDELIQELIDADMVVIGLPMYNFGIPSVFKAWVDRVARAGTTFKYTETGPQGLLENKKVYIAAARGGIYQGTDKDSQTQHVKDIFALLGITDLEFLYAEGLNMPGAEDVKAAFSERVKSI</sequence>
<comment type="function">
    <text evidence="6">Also exhibits azoreductase activity. Catalyzes the reductive cleavage of the azo bond in aromatic azo compounds to the corresponding amines.</text>
</comment>
<keyword evidence="1 6" id="KW-0285">Flavoprotein</keyword>
<evidence type="ECO:0000256" key="6">
    <source>
        <dbReference type="HAMAP-Rule" id="MF_01216"/>
    </source>
</evidence>
<keyword evidence="9" id="KW-1185">Reference proteome</keyword>
<dbReference type="InterPro" id="IPR029039">
    <property type="entry name" value="Flavoprotein-like_sf"/>
</dbReference>
<comment type="subunit">
    <text evidence="6">Homodimer.</text>
</comment>
<evidence type="ECO:0000259" key="7">
    <source>
        <dbReference type="Pfam" id="PF02525"/>
    </source>
</evidence>
<dbReference type="PANTHER" id="PTHR43741:SF2">
    <property type="entry name" value="FMN-DEPENDENT NADH:QUINONE OXIDOREDUCTASE"/>
    <property type="match status" value="1"/>
</dbReference>
<evidence type="ECO:0000313" key="9">
    <source>
        <dbReference type="Proteomes" id="UP000682739"/>
    </source>
</evidence>
<dbReference type="PANTHER" id="PTHR43741">
    <property type="entry name" value="FMN-DEPENDENT NADH-AZOREDUCTASE 1"/>
    <property type="match status" value="1"/>
</dbReference>
<evidence type="ECO:0000256" key="4">
    <source>
        <dbReference type="ARBA" id="ARBA00023027"/>
    </source>
</evidence>
<comment type="catalytic activity">
    <reaction evidence="6">
        <text>2 a quinone + NADH + H(+) = 2 a 1,4-benzosemiquinone + NAD(+)</text>
        <dbReference type="Rhea" id="RHEA:65952"/>
        <dbReference type="ChEBI" id="CHEBI:15378"/>
        <dbReference type="ChEBI" id="CHEBI:57540"/>
        <dbReference type="ChEBI" id="CHEBI:57945"/>
        <dbReference type="ChEBI" id="CHEBI:132124"/>
        <dbReference type="ChEBI" id="CHEBI:134225"/>
    </reaction>
</comment>
<feature type="binding site" evidence="6">
    <location>
        <position position="10"/>
    </location>
    <ligand>
        <name>FMN</name>
        <dbReference type="ChEBI" id="CHEBI:58210"/>
    </ligand>
</feature>
<organism evidence="8 9">
    <name type="scientific">Psychrosphaera ytuae</name>
    <dbReference type="NCBI Taxonomy" id="2820710"/>
    <lineage>
        <taxon>Bacteria</taxon>
        <taxon>Pseudomonadati</taxon>
        <taxon>Pseudomonadota</taxon>
        <taxon>Gammaproteobacteria</taxon>
        <taxon>Alteromonadales</taxon>
        <taxon>Pseudoalteromonadaceae</taxon>
        <taxon>Psychrosphaera</taxon>
    </lineage>
</organism>
<evidence type="ECO:0000256" key="5">
    <source>
        <dbReference type="ARBA" id="ARBA00048542"/>
    </source>
</evidence>
<evidence type="ECO:0000256" key="3">
    <source>
        <dbReference type="ARBA" id="ARBA00023002"/>
    </source>
</evidence>
<dbReference type="GO" id="GO:0009055">
    <property type="term" value="F:electron transfer activity"/>
    <property type="evidence" value="ECO:0007669"/>
    <property type="project" value="UniProtKB-UniRule"/>
</dbReference>
<keyword evidence="2 6" id="KW-0288">FMN</keyword>
<dbReference type="KEGG" id="psym:J1N51_11100"/>
<dbReference type="InterPro" id="IPR003680">
    <property type="entry name" value="Flavodoxin_fold"/>
</dbReference>
<feature type="domain" description="Flavodoxin-like fold" evidence="7">
    <location>
        <begin position="2"/>
        <end position="192"/>
    </location>
</feature>
<comment type="cofactor">
    <cofactor evidence="6">
        <name>FMN</name>
        <dbReference type="ChEBI" id="CHEBI:58210"/>
    </cofactor>
    <text evidence="6">Binds 1 FMN per subunit.</text>
</comment>
<keyword evidence="3 6" id="KW-0560">Oxidoreductase</keyword>
<comment type="catalytic activity">
    <reaction evidence="5">
        <text>N,N-dimethyl-1,4-phenylenediamine + anthranilate + 2 NAD(+) = 2-(4-dimethylaminophenyl)diazenylbenzoate + 2 NADH + 2 H(+)</text>
        <dbReference type="Rhea" id="RHEA:55872"/>
        <dbReference type="ChEBI" id="CHEBI:15378"/>
        <dbReference type="ChEBI" id="CHEBI:15783"/>
        <dbReference type="ChEBI" id="CHEBI:16567"/>
        <dbReference type="ChEBI" id="CHEBI:57540"/>
        <dbReference type="ChEBI" id="CHEBI:57945"/>
        <dbReference type="ChEBI" id="CHEBI:71579"/>
        <dbReference type="EC" id="1.7.1.17"/>
    </reaction>
    <physiologicalReaction direction="right-to-left" evidence="5">
        <dbReference type="Rhea" id="RHEA:55874"/>
    </physiologicalReaction>
</comment>
<dbReference type="GO" id="GO:0016652">
    <property type="term" value="F:oxidoreductase activity, acting on NAD(P)H as acceptor"/>
    <property type="evidence" value="ECO:0007669"/>
    <property type="project" value="UniProtKB-UniRule"/>
</dbReference>
<dbReference type="SUPFAM" id="SSF52218">
    <property type="entry name" value="Flavoproteins"/>
    <property type="match status" value="1"/>
</dbReference>
<dbReference type="EC" id="1.7.1.17" evidence="6"/>
<dbReference type="EMBL" id="CP072110">
    <property type="protein sequence ID" value="QTH63278.1"/>
    <property type="molecule type" value="Genomic_DNA"/>
</dbReference>
<proteinExistence type="inferred from homology"/>
<evidence type="ECO:0000256" key="2">
    <source>
        <dbReference type="ARBA" id="ARBA00022643"/>
    </source>
</evidence>
<dbReference type="Proteomes" id="UP000682739">
    <property type="component" value="Chromosome"/>
</dbReference>
<comment type="function">
    <text evidence="6">Quinone reductase that provides resistance to thiol-specific stress caused by electrophilic quinones.</text>
</comment>
<dbReference type="GO" id="GO:0010181">
    <property type="term" value="F:FMN binding"/>
    <property type="evidence" value="ECO:0007669"/>
    <property type="project" value="UniProtKB-UniRule"/>
</dbReference>
<dbReference type="InterPro" id="IPR023048">
    <property type="entry name" value="NADH:quinone_OxRdtase_FMN_depd"/>
</dbReference>
<protein>
    <recommendedName>
        <fullName evidence="6">FMN dependent NADH:quinone oxidoreductase</fullName>
        <ecNumber evidence="6">1.6.5.-</ecNumber>
    </recommendedName>
    <alternativeName>
        <fullName evidence="6">Azo-dye reductase</fullName>
    </alternativeName>
    <alternativeName>
        <fullName evidence="6">FMN-dependent NADH-azo compound oxidoreductase</fullName>
    </alternativeName>
    <alternativeName>
        <fullName evidence="6">FMN-dependent NADH-azoreductase</fullName>
        <ecNumber evidence="6">1.7.1.17</ecNumber>
    </alternativeName>
</protein>
<dbReference type="AlphaFoldDB" id="A0A975DAJ4"/>
<gene>
    <name evidence="6" type="primary">azoR</name>
    <name evidence="8" type="ORF">J1N51_11100</name>
</gene>